<dbReference type="AlphaFoldDB" id="A0A0C2G2P6"/>
<dbReference type="InterPro" id="IPR010419">
    <property type="entry name" value="CO_DH_gsu"/>
</dbReference>
<keyword evidence="2" id="KW-0472">Membrane</keyword>
<feature type="compositionally biased region" description="Low complexity" evidence="1">
    <location>
        <begin position="174"/>
        <end position="192"/>
    </location>
</feature>
<feature type="transmembrane region" description="Helical" evidence="2">
    <location>
        <begin position="258"/>
        <end position="275"/>
    </location>
</feature>
<dbReference type="InterPro" id="IPR023393">
    <property type="entry name" value="START-like_dom_sf"/>
</dbReference>
<dbReference type="PANTHER" id="PTHR38588">
    <property type="entry name" value="BLL0334 PROTEIN"/>
    <property type="match status" value="1"/>
</dbReference>
<evidence type="ECO:0008006" key="5">
    <source>
        <dbReference type="Google" id="ProtNLM"/>
    </source>
</evidence>
<dbReference type="Proteomes" id="UP000031675">
    <property type="component" value="Unassembled WGS sequence"/>
</dbReference>
<dbReference type="EMBL" id="JROO01000035">
    <property type="protein sequence ID" value="KIH97578.1"/>
    <property type="molecule type" value="Genomic_DNA"/>
</dbReference>
<feature type="region of interest" description="Disordered" evidence="1">
    <location>
        <begin position="151"/>
        <end position="244"/>
    </location>
</feature>
<evidence type="ECO:0000256" key="1">
    <source>
        <dbReference type="SAM" id="MobiDB-lite"/>
    </source>
</evidence>
<keyword evidence="4" id="KW-1185">Reference proteome</keyword>
<comment type="caution">
    <text evidence="3">The sequence shown here is derived from an EMBL/GenBank/DDBJ whole genome shotgun (WGS) entry which is preliminary data.</text>
</comment>
<organism evidence="3 4">
    <name type="scientific">Streptomonospora alba</name>
    <dbReference type="NCBI Taxonomy" id="183763"/>
    <lineage>
        <taxon>Bacteria</taxon>
        <taxon>Bacillati</taxon>
        <taxon>Actinomycetota</taxon>
        <taxon>Actinomycetes</taxon>
        <taxon>Streptosporangiales</taxon>
        <taxon>Nocardiopsidaceae</taxon>
        <taxon>Streptomonospora</taxon>
    </lineage>
</organism>
<dbReference type="STRING" id="183763.LP52_18315"/>
<sequence length="284" mass="29318">MSTRLNNRFTVPVPVDQAWDVLMDVERVAPCMPGATLESAEGDSFTGKVRVKVGPITVTYRGEAHFTEVNADERRVELHAGGKEARGSGTASATVTARLREQDDSTTEVTVDTDFTVTGRVAQFGRGVMADVSAKLVDRFAENLAAELQGREHEQVGAGGGAAAARGGDGSGASAGSSAASSGGTADAGTSANGVVPPQAGEPRQAGERGGEQSGAPSGSRGGSRPSGNAREDAPGLRPRDDSIDLMSTVGLPVLKRILPAVGAVALLAIVFSWLRRRRRARRA</sequence>
<accession>A0A0C2G2P6</accession>
<dbReference type="OrthoDB" id="9808623at2"/>
<protein>
    <recommendedName>
        <fullName evidence="5">Carbon monoxide dehydrogenase</fullName>
    </recommendedName>
</protein>
<proteinExistence type="predicted"/>
<dbReference type="RefSeq" id="WP_040275287.1">
    <property type="nucleotide sequence ID" value="NZ_JROO01000035.1"/>
</dbReference>
<dbReference type="Gene3D" id="3.30.530.20">
    <property type="match status" value="1"/>
</dbReference>
<feature type="compositionally biased region" description="Basic and acidic residues" evidence="1">
    <location>
        <begin position="230"/>
        <end position="243"/>
    </location>
</feature>
<keyword evidence="2" id="KW-0812">Transmembrane</keyword>
<evidence type="ECO:0000313" key="3">
    <source>
        <dbReference type="EMBL" id="KIH97578.1"/>
    </source>
</evidence>
<dbReference type="SUPFAM" id="SSF55961">
    <property type="entry name" value="Bet v1-like"/>
    <property type="match status" value="1"/>
</dbReference>
<gene>
    <name evidence="3" type="ORF">LP52_18315</name>
</gene>
<evidence type="ECO:0000313" key="4">
    <source>
        <dbReference type="Proteomes" id="UP000031675"/>
    </source>
</evidence>
<evidence type="ECO:0000256" key="2">
    <source>
        <dbReference type="SAM" id="Phobius"/>
    </source>
</evidence>
<name>A0A0C2G2P6_9ACTN</name>
<dbReference type="PANTHER" id="PTHR38588:SF1">
    <property type="entry name" value="BLL0334 PROTEIN"/>
    <property type="match status" value="1"/>
</dbReference>
<dbReference type="CDD" id="cd07823">
    <property type="entry name" value="SRPBCC_5"/>
    <property type="match status" value="1"/>
</dbReference>
<keyword evidence="2" id="KW-1133">Transmembrane helix</keyword>
<dbReference type="Pfam" id="PF06240">
    <property type="entry name" value="COXG"/>
    <property type="match status" value="1"/>
</dbReference>
<reference evidence="4" key="1">
    <citation type="journal article" date="2015" name="Chem. Biol.">
        <title>Structure, bioactivity, and resistance mechanism of streptomonomicin, an unusual lasso Peptide from an understudied halophilic actinomycete.</title>
        <authorList>
            <person name="Metelev M."/>
            <person name="Tietz J.I."/>
            <person name="Melby J.O."/>
            <person name="Blair P.M."/>
            <person name="Zhu L."/>
            <person name="Livnat I."/>
            <person name="Severinov K."/>
            <person name="Mitchell D.A."/>
        </authorList>
    </citation>
    <scope>NUCLEOTIDE SEQUENCE [LARGE SCALE GENOMIC DNA]</scope>
    <source>
        <strain evidence="4">YIM 90003</strain>
    </source>
</reference>
<feature type="compositionally biased region" description="Gly residues" evidence="1">
    <location>
        <begin position="157"/>
        <end position="173"/>
    </location>
</feature>
<feature type="compositionally biased region" description="Low complexity" evidence="1">
    <location>
        <begin position="214"/>
        <end position="228"/>
    </location>
</feature>